<dbReference type="EMBL" id="MU266333">
    <property type="protein sequence ID" value="KAH7930353.1"/>
    <property type="molecule type" value="Genomic_DNA"/>
</dbReference>
<accession>A0ACB8C051</accession>
<dbReference type="Proteomes" id="UP000790709">
    <property type="component" value="Unassembled WGS sequence"/>
</dbReference>
<feature type="non-terminal residue" evidence="1">
    <location>
        <position position="1"/>
    </location>
</feature>
<gene>
    <name evidence="1" type="ORF">BV22DRAFT_1000978</name>
</gene>
<keyword evidence="2" id="KW-1185">Reference proteome</keyword>
<proteinExistence type="predicted"/>
<evidence type="ECO:0000313" key="2">
    <source>
        <dbReference type="Proteomes" id="UP000790709"/>
    </source>
</evidence>
<evidence type="ECO:0000313" key="1">
    <source>
        <dbReference type="EMBL" id="KAH7930353.1"/>
    </source>
</evidence>
<organism evidence="1 2">
    <name type="scientific">Leucogyrophana mollusca</name>
    <dbReference type="NCBI Taxonomy" id="85980"/>
    <lineage>
        <taxon>Eukaryota</taxon>
        <taxon>Fungi</taxon>
        <taxon>Dikarya</taxon>
        <taxon>Basidiomycota</taxon>
        <taxon>Agaricomycotina</taxon>
        <taxon>Agaricomycetes</taxon>
        <taxon>Agaricomycetidae</taxon>
        <taxon>Boletales</taxon>
        <taxon>Boletales incertae sedis</taxon>
        <taxon>Leucogyrophana</taxon>
    </lineage>
</organism>
<protein>
    <submittedName>
        <fullName evidence="1">Uncharacterized protein</fullName>
    </submittedName>
</protein>
<name>A0ACB8C051_9AGAM</name>
<sequence length="50" mass="5330">LMSVNSEPFPARKCAKIIMADRNTSITVDTTMCGRDAAKTTSGVDNRPGT</sequence>
<comment type="caution">
    <text evidence="1">The sequence shown here is derived from an EMBL/GenBank/DDBJ whole genome shotgun (WGS) entry which is preliminary data.</text>
</comment>
<reference evidence="1" key="1">
    <citation type="journal article" date="2021" name="New Phytol.">
        <title>Evolutionary innovations through gain and loss of genes in the ectomycorrhizal Boletales.</title>
        <authorList>
            <person name="Wu G."/>
            <person name="Miyauchi S."/>
            <person name="Morin E."/>
            <person name="Kuo A."/>
            <person name="Drula E."/>
            <person name="Varga T."/>
            <person name="Kohler A."/>
            <person name="Feng B."/>
            <person name="Cao Y."/>
            <person name="Lipzen A."/>
            <person name="Daum C."/>
            <person name="Hundley H."/>
            <person name="Pangilinan J."/>
            <person name="Johnson J."/>
            <person name="Barry K."/>
            <person name="LaButti K."/>
            <person name="Ng V."/>
            <person name="Ahrendt S."/>
            <person name="Min B."/>
            <person name="Choi I.G."/>
            <person name="Park H."/>
            <person name="Plett J.M."/>
            <person name="Magnuson J."/>
            <person name="Spatafora J.W."/>
            <person name="Nagy L.G."/>
            <person name="Henrissat B."/>
            <person name="Grigoriev I.V."/>
            <person name="Yang Z.L."/>
            <person name="Xu J."/>
            <person name="Martin F.M."/>
        </authorList>
    </citation>
    <scope>NUCLEOTIDE SEQUENCE</scope>
    <source>
        <strain evidence="1">KUC20120723A-06</strain>
    </source>
</reference>